<name>A0A161IIV4_9MICO</name>
<reference evidence="2 3" key="1">
    <citation type="submission" date="2016-01" db="EMBL/GenBank/DDBJ databases">
        <title>Complete genome sequence of a soil Actinobacterium, Isoptericola dokdonensis DS-3.</title>
        <authorList>
            <person name="Kwon S.-K."/>
            <person name="Kim J.F."/>
        </authorList>
    </citation>
    <scope>NUCLEOTIDE SEQUENCE [LARGE SCALE GENOMIC DNA]</scope>
    <source>
        <strain evidence="2 3">DS-3</strain>
    </source>
</reference>
<dbReference type="AlphaFoldDB" id="A0A161IIV4"/>
<dbReference type="SUPFAM" id="SSF53474">
    <property type="entry name" value="alpha/beta-Hydrolases"/>
    <property type="match status" value="1"/>
</dbReference>
<gene>
    <name evidence="2" type="ORF">I598_0443</name>
</gene>
<evidence type="ECO:0000259" key="1">
    <source>
        <dbReference type="Pfam" id="PF12697"/>
    </source>
</evidence>
<dbReference type="PANTHER" id="PTHR43798:SF33">
    <property type="entry name" value="HYDROLASE, PUTATIVE (AFU_ORTHOLOGUE AFUA_2G14860)-RELATED"/>
    <property type="match status" value="1"/>
</dbReference>
<dbReference type="Gene3D" id="3.40.50.1820">
    <property type="entry name" value="alpha/beta hydrolase"/>
    <property type="match status" value="1"/>
</dbReference>
<feature type="domain" description="AB hydrolase-1" evidence="1">
    <location>
        <begin position="76"/>
        <end position="271"/>
    </location>
</feature>
<dbReference type="Pfam" id="PF12697">
    <property type="entry name" value="Abhydrolase_6"/>
    <property type="match status" value="1"/>
</dbReference>
<dbReference type="Proteomes" id="UP000076794">
    <property type="component" value="Chromosome"/>
</dbReference>
<dbReference type="RefSeq" id="WP_068200897.1">
    <property type="nucleotide sequence ID" value="NZ_CP014209.1"/>
</dbReference>
<keyword evidence="3" id="KW-1185">Reference proteome</keyword>
<dbReference type="GO" id="GO:0016020">
    <property type="term" value="C:membrane"/>
    <property type="evidence" value="ECO:0007669"/>
    <property type="project" value="TreeGrafter"/>
</dbReference>
<accession>A0A161IIV4</accession>
<dbReference type="STRING" id="1300344.I598_0443"/>
<dbReference type="KEGG" id="ido:I598_0443"/>
<evidence type="ECO:0000313" key="2">
    <source>
        <dbReference type="EMBL" id="ANC30030.1"/>
    </source>
</evidence>
<dbReference type="InterPro" id="IPR029058">
    <property type="entry name" value="AB_hydrolase_fold"/>
</dbReference>
<dbReference type="InterPro" id="IPR050266">
    <property type="entry name" value="AB_hydrolase_sf"/>
</dbReference>
<sequence length="282" mass="29546">MVPAPARTTLRILSAVAPPLAVRLGARAFGTVGPPARVRSIDAAVHAEAVRGTVQVGHDQVATYTWEPPGPVRATVLLVHGWRTRASRFGTLVGHLRAAGVRVVAYDAPGHGDSGGHHLTVVEHMAAMHAVTGRHGPVDAVVGHSLGAFTAGIALHEGFPARHLVALASPTGFDSVVATFRRLAGVPDRLHEPLCAHLARTLFPGQDDVRDRFDLRAHPAGVPAVFVHDTEDTVHGPGEAVDLHAAHPGSRLVLTRGLGHNRVLDDAAVARAVVEHVTGVHA</sequence>
<dbReference type="PATRIC" id="fig|1300344.3.peg.443"/>
<proteinExistence type="predicted"/>
<dbReference type="InterPro" id="IPR000073">
    <property type="entry name" value="AB_hydrolase_1"/>
</dbReference>
<evidence type="ECO:0000313" key="3">
    <source>
        <dbReference type="Proteomes" id="UP000076794"/>
    </source>
</evidence>
<dbReference type="GO" id="GO:0016787">
    <property type="term" value="F:hydrolase activity"/>
    <property type="evidence" value="ECO:0007669"/>
    <property type="project" value="UniProtKB-KW"/>
</dbReference>
<organism evidence="2 3">
    <name type="scientific">Isoptericola dokdonensis DS-3</name>
    <dbReference type="NCBI Taxonomy" id="1300344"/>
    <lineage>
        <taxon>Bacteria</taxon>
        <taxon>Bacillati</taxon>
        <taxon>Actinomycetota</taxon>
        <taxon>Actinomycetes</taxon>
        <taxon>Micrococcales</taxon>
        <taxon>Promicromonosporaceae</taxon>
        <taxon>Isoptericola</taxon>
    </lineage>
</organism>
<dbReference type="EMBL" id="CP014209">
    <property type="protein sequence ID" value="ANC30030.1"/>
    <property type="molecule type" value="Genomic_DNA"/>
</dbReference>
<keyword evidence="2" id="KW-0378">Hydrolase</keyword>
<protein>
    <submittedName>
        <fullName evidence="2">Alpha/beta hydrolase family protein</fullName>
    </submittedName>
</protein>
<dbReference type="PANTHER" id="PTHR43798">
    <property type="entry name" value="MONOACYLGLYCEROL LIPASE"/>
    <property type="match status" value="1"/>
</dbReference>